<feature type="domain" description="EF-hand" evidence="3">
    <location>
        <begin position="16"/>
        <end position="51"/>
    </location>
</feature>
<dbReference type="InterPro" id="IPR018247">
    <property type="entry name" value="EF_Hand_1_Ca_BS"/>
</dbReference>
<dbReference type="Proteomes" id="UP001190700">
    <property type="component" value="Unassembled WGS sequence"/>
</dbReference>
<accession>A0AAE0FZK8</accession>
<evidence type="ECO:0000259" key="3">
    <source>
        <dbReference type="PROSITE" id="PS50222"/>
    </source>
</evidence>
<evidence type="ECO:0000256" key="1">
    <source>
        <dbReference type="ARBA" id="ARBA00022737"/>
    </source>
</evidence>
<reference evidence="4 5" key="1">
    <citation type="journal article" date="2015" name="Genome Biol. Evol.">
        <title>Comparative Genomics of a Bacterivorous Green Alga Reveals Evolutionary Causalities and Consequences of Phago-Mixotrophic Mode of Nutrition.</title>
        <authorList>
            <person name="Burns J.A."/>
            <person name="Paasch A."/>
            <person name="Narechania A."/>
            <person name="Kim E."/>
        </authorList>
    </citation>
    <scope>NUCLEOTIDE SEQUENCE [LARGE SCALE GENOMIC DNA]</scope>
    <source>
        <strain evidence="4 5">PLY_AMNH</strain>
    </source>
</reference>
<dbReference type="PANTHER" id="PTHR23049">
    <property type="entry name" value="MYOSIN REGULATORY LIGHT CHAIN 2"/>
    <property type="match status" value="1"/>
</dbReference>
<evidence type="ECO:0000313" key="4">
    <source>
        <dbReference type="EMBL" id="KAK3268946.1"/>
    </source>
</evidence>
<dbReference type="FunFam" id="1.10.238.10:FF:000003">
    <property type="entry name" value="Calmodulin A"/>
    <property type="match status" value="1"/>
</dbReference>
<dbReference type="PROSITE" id="PS50222">
    <property type="entry name" value="EF_HAND_2"/>
    <property type="match status" value="3"/>
</dbReference>
<proteinExistence type="predicted"/>
<dbReference type="InterPro" id="IPR011992">
    <property type="entry name" value="EF-hand-dom_pair"/>
</dbReference>
<dbReference type="EMBL" id="LGRX02011456">
    <property type="protein sequence ID" value="KAK3268946.1"/>
    <property type="molecule type" value="Genomic_DNA"/>
</dbReference>
<dbReference type="AlphaFoldDB" id="A0AAE0FZK8"/>
<dbReference type="Pfam" id="PF13499">
    <property type="entry name" value="EF-hand_7"/>
    <property type="match status" value="1"/>
</dbReference>
<evidence type="ECO:0000313" key="5">
    <source>
        <dbReference type="Proteomes" id="UP001190700"/>
    </source>
</evidence>
<feature type="domain" description="EF-hand" evidence="3">
    <location>
        <begin position="87"/>
        <end position="122"/>
    </location>
</feature>
<protein>
    <recommendedName>
        <fullName evidence="3">EF-hand domain-containing protein</fullName>
    </recommendedName>
</protein>
<dbReference type="SMART" id="SM00054">
    <property type="entry name" value="EFh"/>
    <property type="match status" value="3"/>
</dbReference>
<dbReference type="PROSITE" id="PS00018">
    <property type="entry name" value="EF_HAND_1"/>
    <property type="match status" value="1"/>
</dbReference>
<name>A0AAE0FZK8_9CHLO</name>
<comment type="caution">
    <text evidence="4">The sequence shown here is derived from an EMBL/GenBank/DDBJ whole genome shotgun (WGS) entry which is preliminary data.</text>
</comment>
<dbReference type="SUPFAM" id="SSF47473">
    <property type="entry name" value="EF-hand"/>
    <property type="match status" value="1"/>
</dbReference>
<evidence type="ECO:0000256" key="2">
    <source>
        <dbReference type="ARBA" id="ARBA00022837"/>
    </source>
</evidence>
<dbReference type="Gene3D" id="1.10.238.10">
    <property type="entry name" value="EF-hand"/>
    <property type="match status" value="1"/>
</dbReference>
<dbReference type="GO" id="GO:0005509">
    <property type="term" value="F:calcium ion binding"/>
    <property type="evidence" value="ECO:0007669"/>
    <property type="project" value="InterPro"/>
</dbReference>
<keyword evidence="5" id="KW-1185">Reference proteome</keyword>
<organism evidence="4 5">
    <name type="scientific">Cymbomonas tetramitiformis</name>
    <dbReference type="NCBI Taxonomy" id="36881"/>
    <lineage>
        <taxon>Eukaryota</taxon>
        <taxon>Viridiplantae</taxon>
        <taxon>Chlorophyta</taxon>
        <taxon>Pyramimonadophyceae</taxon>
        <taxon>Pyramimonadales</taxon>
        <taxon>Pyramimonadaceae</taxon>
        <taxon>Cymbomonas</taxon>
    </lineage>
</organism>
<keyword evidence="1" id="KW-0677">Repeat</keyword>
<keyword evidence="2" id="KW-0106">Calcium</keyword>
<gene>
    <name evidence="4" type="ORF">CYMTET_22581</name>
</gene>
<sequence length="158" mass="17925">MFPGAFHKAKLHVDPTIKKNVEESFKRYDEGSKGWLSRQDLKCAMASLTGYKPSKVEVENIMRGAKDGQICLQAFQGHMEEKLAMLDPDERVRQLFKAFDIRCCGFISRDDLRSVFAESLPSIPITVVDEVFDEVDADGDGRVSCREFESMLRGRITL</sequence>
<dbReference type="CDD" id="cd00051">
    <property type="entry name" value="EFh"/>
    <property type="match status" value="1"/>
</dbReference>
<dbReference type="InterPro" id="IPR002048">
    <property type="entry name" value="EF_hand_dom"/>
</dbReference>
<feature type="domain" description="EF-hand" evidence="3">
    <location>
        <begin position="123"/>
        <end position="158"/>
    </location>
</feature>
<dbReference type="InterPro" id="IPR050403">
    <property type="entry name" value="Myosin_RLC"/>
</dbReference>